<sequence>MNAPAPGPIFDVIAVLNGVVDLSSYPGRNLVLSSPQTSGYSYHADGFQRAIFEPVVHLVNGIELLESQGWQLVTVLERNIQHVYYTMAFMRRT</sequence>
<name>A0A5N0E8P4_9NOCA</name>
<proteinExistence type="predicted"/>
<dbReference type="AlphaFoldDB" id="A0A5N0E8P4"/>
<protein>
    <submittedName>
        <fullName evidence="1">Uncharacterized protein</fullName>
    </submittedName>
</protein>
<dbReference type="RefSeq" id="WP_150404894.1">
    <property type="nucleotide sequence ID" value="NZ_VXLC01000015.1"/>
</dbReference>
<accession>A0A5N0E8P4</accession>
<evidence type="ECO:0000313" key="2">
    <source>
        <dbReference type="Proteomes" id="UP000323876"/>
    </source>
</evidence>
<reference evidence="1 2" key="1">
    <citation type="submission" date="2019-09" db="EMBL/GenBank/DDBJ databases">
        <authorList>
            <person name="Wang X."/>
        </authorList>
    </citation>
    <scope>NUCLEOTIDE SEQUENCE [LARGE SCALE GENOMIC DNA]</scope>
    <source>
        <strain evidence="1 2">CICC 11023</strain>
    </source>
</reference>
<gene>
    <name evidence="1" type="ORF">F3087_27140</name>
</gene>
<comment type="caution">
    <text evidence="1">The sequence shown here is derived from an EMBL/GenBank/DDBJ whole genome shotgun (WGS) entry which is preliminary data.</text>
</comment>
<dbReference type="Proteomes" id="UP000323876">
    <property type="component" value="Unassembled WGS sequence"/>
</dbReference>
<dbReference type="EMBL" id="VXLC01000015">
    <property type="protein sequence ID" value="KAA8885336.1"/>
    <property type="molecule type" value="Genomic_DNA"/>
</dbReference>
<organism evidence="1 2">
    <name type="scientific">Nocardia colli</name>
    <dbReference type="NCBI Taxonomy" id="2545717"/>
    <lineage>
        <taxon>Bacteria</taxon>
        <taxon>Bacillati</taxon>
        <taxon>Actinomycetota</taxon>
        <taxon>Actinomycetes</taxon>
        <taxon>Mycobacteriales</taxon>
        <taxon>Nocardiaceae</taxon>
        <taxon>Nocardia</taxon>
    </lineage>
</organism>
<dbReference type="OrthoDB" id="4553956at2"/>
<keyword evidence="2" id="KW-1185">Reference proteome</keyword>
<evidence type="ECO:0000313" key="1">
    <source>
        <dbReference type="EMBL" id="KAA8885336.1"/>
    </source>
</evidence>